<dbReference type="Pfam" id="PF12773">
    <property type="entry name" value="DZR"/>
    <property type="match status" value="1"/>
</dbReference>
<dbReference type="Proteomes" id="UP000237684">
    <property type="component" value="Unassembled WGS sequence"/>
</dbReference>
<dbReference type="AlphaFoldDB" id="A0A2S8SUQ6"/>
<protein>
    <submittedName>
        <fullName evidence="2">Double zinc ribbon</fullName>
    </submittedName>
</protein>
<reference evidence="2 3" key="1">
    <citation type="journal article" date="2018" name="Syst. Appl. Microbiol.">
        <title>Abditibacterium utsteinense sp. nov., the first cultivated member of candidate phylum FBP, isolated from ice-free Antarctic soil samples.</title>
        <authorList>
            <person name="Tahon G."/>
            <person name="Tytgat B."/>
            <person name="Lebbe L."/>
            <person name="Carlier A."/>
            <person name="Willems A."/>
        </authorList>
    </citation>
    <scope>NUCLEOTIDE SEQUENCE [LARGE SCALE GENOMIC DNA]</scope>
    <source>
        <strain evidence="2 3">LMG 29911</strain>
    </source>
</reference>
<evidence type="ECO:0000259" key="1">
    <source>
        <dbReference type="Pfam" id="PF12773"/>
    </source>
</evidence>
<evidence type="ECO:0000313" key="3">
    <source>
        <dbReference type="Proteomes" id="UP000237684"/>
    </source>
</evidence>
<dbReference type="OrthoDB" id="9788304at2"/>
<comment type="caution">
    <text evidence="2">The sequence shown here is derived from an EMBL/GenBank/DDBJ whole genome shotgun (WGS) entry which is preliminary data.</text>
</comment>
<dbReference type="InParanoid" id="A0A2S8SUQ6"/>
<dbReference type="SUPFAM" id="SSF161187">
    <property type="entry name" value="YfgJ-like"/>
    <property type="match status" value="1"/>
</dbReference>
<dbReference type="EMBL" id="NIGF01000004">
    <property type="protein sequence ID" value="PQV64528.1"/>
    <property type="molecule type" value="Genomic_DNA"/>
</dbReference>
<accession>A0A2S8SUQ6</accession>
<keyword evidence="3" id="KW-1185">Reference proteome</keyword>
<feature type="domain" description="DZANK-type" evidence="1">
    <location>
        <begin position="173"/>
        <end position="218"/>
    </location>
</feature>
<gene>
    <name evidence="2" type="ORF">B1R32_10421</name>
</gene>
<dbReference type="RefSeq" id="WP_105482911.1">
    <property type="nucleotide sequence ID" value="NZ_NIGF01000004.1"/>
</dbReference>
<proteinExistence type="predicted"/>
<organism evidence="2 3">
    <name type="scientific">Abditibacterium utsteinense</name>
    <dbReference type="NCBI Taxonomy" id="1960156"/>
    <lineage>
        <taxon>Bacteria</taxon>
        <taxon>Pseudomonadati</taxon>
        <taxon>Abditibacteriota</taxon>
        <taxon>Abditibacteriia</taxon>
        <taxon>Abditibacteriales</taxon>
        <taxon>Abditibacteriaceae</taxon>
        <taxon>Abditibacterium</taxon>
    </lineage>
</organism>
<sequence length="223" mass="23756">MSQHIPFTDNYDDISTDRGFQFRFRCERCGNGYQSTFAPNITGMAGDALRAASGLFGGFLSRAADSAYDIQRMVGGPAHDKAMRAAVEEISPEFTQCGRCGQWVCRSICWNGARNQCVTCSPRMDHELAAIESAGTISQLHRKTYDGSVDLTQGVEMSSAATGQKSVAATESCPHCGVEVTSGAKFCGDCGNKIQRKVLCPNCGVEAIAAAKFCGDCGTKMSG</sequence>
<name>A0A2S8SUQ6_9BACT</name>
<evidence type="ECO:0000313" key="2">
    <source>
        <dbReference type="EMBL" id="PQV64528.1"/>
    </source>
</evidence>
<dbReference type="InterPro" id="IPR025874">
    <property type="entry name" value="DZR"/>
</dbReference>